<proteinExistence type="predicted"/>
<dbReference type="Proteomes" id="UP000037891">
    <property type="component" value="Unassembled WGS sequence"/>
</dbReference>
<reference evidence="1 2" key="1">
    <citation type="submission" date="2015-07" db="EMBL/GenBank/DDBJ databases">
        <authorList>
            <person name="Noorani M."/>
        </authorList>
    </citation>
    <scope>NUCLEOTIDE SEQUENCE [LARGE SCALE GENOMIC DNA]</scope>
    <source>
        <strain evidence="1 2">0788_9</strain>
    </source>
</reference>
<name>A0A0N0GFN1_PSESX</name>
<reference evidence="1 2" key="2">
    <citation type="submission" date="2015-10" db="EMBL/GenBank/DDBJ databases">
        <title>Comparative genomics and high-throughput reverse genetic screens identify a new phytobacterial MAMP and an Arabidopsis receptor required for immune elicitation.</title>
        <authorList>
            <person name="Mott G.A."/>
            <person name="Thakur S."/>
            <person name="Wang P.W."/>
            <person name="Desveaux D."/>
            <person name="Guttman D.S."/>
        </authorList>
    </citation>
    <scope>NUCLEOTIDE SEQUENCE [LARGE SCALE GENOMIC DNA]</scope>
    <source>
        <strain evidence="1 2">0788_9</strain>
    </source>
</reference>
<dbReference type="AlphaFoldDB" id="A0A0N0GFN1"/>
<gene>
    <name evidence="1" type="ORF">ABJ99_1140</name>
</gene>
<protein>
    <submittedName>
        <fullName evidence="1">Uncharacterized protein</fullName>
    </submittedName>
</protein>
<evidence type="ECO:0000313" key="1">
    <source>
        <dbReference type="EMBL" id="KPC31782.1"/>
    </source>
</evidence>
<accession>A0A0N0GFN1</accession>
<dbReference type="EMBL" id="LGLN01000037">
    <property type="protein sequence ID" value="KPC31782.1"/>
    <property type="molecule type" value="Genomic_DNA"/>
</dbReference>
<organism evidence="1 2">
    <name type="scientific">Pseudomonas syringae pv. cilantro</name>
    <dbReference type="NCBI Taxonomy" id="81035"/>
    <lineage>
        <taxon>Bacteria</taxon>
        <taxon>Pseudomonadati</taxon>
        <taxon>Pseudomonadota</taxon>
        <taxon>Gammaproteobacteria</taxon>
        <taxon>Pseudomonadales</taxon>
        <taxon>Pseudomonadaceae</taxon>
        <taxon>Pseudomonas</taxon>
        <taxon>Pseudomonas syringae</taxon>
    </lineage>
</organism>
<sequence>MIDSNSKAQTAQQPVGFLRVGKSRASYQQRVGMAACG</sequence>
<evidence type="ECO:0000313" key="2">
    <source>
        <dbReference type="Proteomes" id="UP000037891"/>
    </source>
</evidence>
<dbReference type="PATRIC" id="fig|81035.3.peg.1213"/>
<comment type="caution">
    <text evidence="1">The sequence shown here is derived from an EMBL/GenBank/DDBJ whole genome shotgun (WGS) entry which is preliminary data.</text>
</comment>